<organism evidence="7 8">
    <name type="scientific">Emergomyces africanus</name>
    <dbReference type="NCBI Taxonomy" id="1955775"/>
    <lineage>
        <taxon>Eukaryota</taxon>
        <taxon>Fungi</taxon>
        <taxon>Dikarya</taxon>
        <taxon>Ascomycota</taxon>
        <taxon>Pezizomycotina</taxon>
        <taxon>Eurotiomycetes</taxon>
        <taxon>Eurotiomycetidae</taxon>
        <taxon>Onygenales</taxon>
        <taxon>Ajellomycetaceae</taxon>
        <taxon>Emergomyces</taxon>
    </lineage>
</organism>
<accession>A0A1B7NK02</accession>
<dbReference type="EMBL" id="LGUA01003183">
    <property type="protein sequence ID" value="OAX77159.1"/>
    <property type="molecule type" value="Genomic_DNA"/>
</dbReference>
<keyword evidence="6" id="KW-0732">Signal</keyword>
<dbReference type="GO" id="GO:0009986">
    <property type="term" value="C:cell surface"/>
    <property type="evidence" value="ECO:0007669"/>
    <property type="project" value="TreeGrafter"/>
</dbReference>
<comment type="caution">
    <text evidence="7">The sequence shown here is derived from an EMBL/GenBank/DDBJ whole genome shotgun (WGS) entry which is preliminary data.</text>
</comment>
<evidence type="ECO:0000313" key="7">
    <source>
        <dbReference type="EMBL" id="OAX77159.1"/>
    </source>
</evidence>
<feature type="signal peptide" evidence="6">
    <location>
        <begin position="1"/>
        <end position="20"/>
    </location>
</feature>
<dbReference type="GO" id="GO:0071555">
    <property type="term" value="P:cell wall organization"/>
    <property type="evidence" value="ECO:0007669"/>
    <property type="project" value="TreeGrafter"/>
</dbReference>
<comment type="similarity">
    <text evidence="2">Belongs to the glycosyl hydrolase 17 family.</text>
</comment>
<dbReference type="InterPro" id="IPR017853">
    <property type="entry name" value="GH"/>
</dbReference>
<feature type="chain" id="PRO_5008598039" evidence="6">
    <location>
        <begin position="21"/>
        <end position="88"/>
    </location>
</feature>
<comment type="subcellular location">
    <subcellularLocation>
        <location evidence="1">Cell envelope</location>
    </subcellularLocation>
</comment>
<dbReference type="GO" id="GO:0042973">
    <property type="term" value="F:glucan endo-1,3-beta-D-glucosidase activity"/>
    <property type="evidence" value="ECO:0007669"/>
    <property type="project" value="TreeGrafter"/>
</dbReference>
<evidence type="ECO:0000256" key="4">
    <source>
        <dbReference type="ARBA" id="ARBA00023180"/>
    </source>
</evidence>
<dbReference type="Proteomes" id="UP000091918">
    <property type="component" value="Unassembled WGS sequence"/>
</dbReference>
<dbReference type="GO" id="GO:0005576">
    <property type="term" value="C:extracellular region"/>
    <property type="evidence" value="ECO:0007669"/>
    <property type="project" value="TreeGrafter"/>
</dbReference>
<dbReference type="PANTHER" id="PTHR16631">
    <property type="entry name" value="GLUCAN 1,3-BETA-GLUCOSIDASE"/>
    <property type="match status" value="1"/>
</dbReference>
<feature type="non-terminal residue" evidence="7">
    <location>
        <position position="88"/>
    </location>
</feature>
<reference evidence="7 8" key="1">
    <citation type="submission" date="2015-07" db="EMBL/GenBank/DDBJ databases">
        <title>Emmonsia species relationships and genome sequence.</title>
        <authorList>
            <person name="Cuomo C.A."/>
            <person name="Schwartz I.S."/>
            <person name="Kenyon C."/>
            <person name="de Hoog G.S."/>
            <person name="Govender N.P."/>
            <person name="Botha A."/>
            <person name="Moreno L."/>
            <person name="de Vries M."/>
            <person name="Munoz J.F."/>
            <person name="Stielow J.B."/>
        </authorList>
    </citation>
    <scope>NUCLEOTIDE SEQUENCE [LARGE SCALE GENOMIC DNA]</scope>
    <source>
        <strain evidence="7 8">CBS 136260</strain>
    </source>
</reference>
<dbReference type="AlphaFoldDB" id="A0A1B7NK02"/>
<evidence type="ECO:0000256" key="1">
    <source>
        <dbReference type="ARBA" id="ARBA00004196"/>
    </source>
</evidence>
<evidence type="ECO:0000256" key="6">
    <source>
        <dbReference type="SAM" id="SignalP"/>
    </source>
</evidence>
<keyword evidence="4" id="KW-0325">Glycoprotein</keyword>
<dbReference type="InterPro" id="IPR050732">
    <property type="entry name" value="Beta-glucan_modifiers"/>
</dbReference>
<protein>
    <submittedName>
        <fullName evidence="7">Uncharacterized protein</fullName>
    </submittedName>
</protein>
<evidence type="ECO:0000256" key="2">
    <source>
        <dbReference type="ARBA" id="ARBA00008773"/>
    </source>
</evidence>
<dbReference type="OrthoDB" id="1293114at2759"/>
<dbReference type="SUPFAM" id="SSF51445">
    <property type="entry name" value="(Trans)glycosidases"/>
    <property type="match status" value="1"/>
</dbReference>
<proteinExistence type="inferred from homology"/>
<dbReference type="GO" id="GO:0009277">
    <property type="term" value="C:fungal-type cell wall"/>
    <property type="evidence" value="ECO:0007669"/>
    <property type="project" value="TreeGrafter"/>
</dbReference>
<evidence type="ECO:0000313" key="8">
    <source>
        <dbReference type="Proteomes" id="UP000091918"/>
    </source>
</evidence>
<name>A0A1B7NK02_9EURO</name>
<sequence length="88" mass="9262">MRPSTLLSLALAGGPAIVSAVGTFGFALGVKNADGTCKSQKDFEDDFDVLSAHTRLVRTYAASDCNNALAIIPAAKNKGFKLVLGIWY</sequence>
<gene>
    <name evidence="7" type="ORF">ACJ72_08545</name>
</gene>
<evidence type="ECO:0000256" key="3">
    <source>
        <dbReference type="ARBA" id="ARBA00022801"/>
    </source>
</evidence>
<keyword evidence="8" id="KW-1185">Reference proteome</keyword>
<dbReference type="STRING" id="1658172.A0A1B7NK02"/>
<keyword evidence="5" id="KW-0326">Glycosidase</keyword>
<keyword evidence="3" id="KW-0378">Hydrolase</keyword>
<evidence type="ECO:0000256" key="5">
    <source>
        <dbReference type="ARBA" id="ARBA00023295"/>
    </source>
</evidence>
<dbReference type="PANTHER" id="PTHR16631:SF26">
    <property type="entry name" value="GLUCAN 1,3-BETA-GLUCOSIDASE"/>
    <property type="match status" value="1"/>
</dbReference>